<evidence type="ECO:0000256" key="1">
    <source>
        <dbReference type="SAM" id="MobiDB-lite"/>
    </source>
</evidence>
<gene>
    <name evidence="3" type="ORF">SISSUDRAFT_1130365</name>
</gene>
<dbReference type="EMBL" id="KV428107">
    <property type="protein sequence ID" value="KZT36444.1"/>
    <property type="molecule type" value="Genomic_DNA"/>
</dbReference>
<name>A0A166BJ98_9AGAM</name>
<keyword evidence="2" id="KW-0472">Membrane</keyword>
<proteinExistence type="predicted"/>
<reference evidence="3 4" key="1">
    <citation type="journal article" date="2016" name="Mol. Biol. Evol.">
        <title>Comparative Genomics of Early-Diverging Mushroom-Forming Fungi Provides Insights into the Origins of Lignocellulose Decay Capabilities.</title>
        <authorList>
            <person name="Nagy L.G."/>
            <person name="Riley R."/>
            <person name="Tritt A."/>
            <person name="Adam C."/>
            <person name="Daum C."/>
            <person name="Floudas D."/>
            <person name="Sun H."/>
            <person name="Yadav J.S."/>
            <person name="Pangilinan J."/>
            <person name="Larsson K.H."/>
            <person name="Matsuura K."/>
            <person name="Barry K."/>
            <person name="Labutti K."/>
            <person name="Kuo R."/>
            <person name="Ohm R.A."/>
            <person name="Bhattacharya S.S."/>
            <person name="Shirouzu T."/>
            <person name="Yoshinaga Y."/>
            <person name="Martin F.M."/>
            <person name="Grigoriev I.V."/>
            <person name="Hibbett D.S."/>
        </authorList>
    </citation>
    <scope>NUCLEOTIDE SEQUENCE [LARGE SCALE GENOMIC DNA]</scope>
    <source>
        <strain evidence="3 4">HHB10207 ss-3</strain>
    </source>
</reference>
<feature type="compositionally biased region" description="Low complexity" evidence="1">
    <location>
        <begin position="1"/>
        <end position="19"/>
    </location>
</feature>
<dbReference type="AlphaFoldDB" id="A0A166BJ98"/>
<feature type="transmembrane region" description="Helical" evidence="2">
    <location>
        <begin position="53"/>
        <end position="73"/>
    </location>
</feature>
<dbReference type="Proteomes" id="UP000076798">
    <property type="component" value="Unassembled WGS sequence"/>
</dbReference>
<accession>A0A166BJ98</accession>
<evidence type="ECO:0000256" key="2">
    <source>
        <dbReference type="SAM" id="Phobius"/>
    </source>
</evidence>
<keyword evidence="2" id="KW-1133">Transmembrane helix</keyword>
<keyword evidence="2" id="KW-0812">Transmembrane</keyword>
<sequence length="179" mass="19641">MSSLFPSLLGPSSGPSLDPRYNPRTISLPHPSDHIESYRSHHEEIKMRRTLSLFKWVLISSLAAVLIYTAYLLSPPSSFSSLSSLSVSSVEGTTPERILNPFNLFRSPKSLSPANINSAAVDAVDKIDEQFFVGTSPSNMHVQKFKGRALYPKSPSGSEGYRVLLSSIRSKKRSLSGSK</sequence>
<feature type="region of interest" description="Disordered" evidence="1">
    <location>
        <begin position="1"/>
        <end position="28"/>
    </location>
</feature>
<evidence type="ECO:0000313" key="3">
    <source>
        <dbReference type="EMBL" id="KZT36444.1"/>
    </source>
</evidence>
<evidence type="ECO:0000313" key="4">
    <source>
        <dbReference type="Proteomes" id="UP000076798"/>
    </source>
</evidence>
<organism evidence="3 4">
    <name type="scientific">Sistotremastrum suecicum HHB10207 ss-3</name>
    <dbReference type="NCBI Taxonomy" id="1314776"/>
    <lineage>
        <taxon>Eukaryota</taxon>
        <taxon>Fungi</taxon>
        <taxon>Dikarya</taxon>
        <taxon>Basidiomycota</taxon>
        <taxon>Agaricomycotina</taxon>
        <taxon>Agaricomycetes</taxon>
        <taxon>Sistotremastrales</taxon>
        <taxon>Sistotremastraceae</taxon>
        <taxon>Sistotremastrum</taxon>
    </lineage>
</organism>
<protein>
    <submittedName>
        <fullName evidence="3">Uncharacterized protein</fullName>
    </submittedName>
</protein>
<keyword evidence="4" id="KW-1185">Reference proteome</keyword>